<name>A0A967EXU0_9PROT</name>
<dbReference type="GO" id="GO:0006950">
    <property type="term" value="P:response to stress"/>
    <property type="evidence" value="ECO:0007669"/>
    <property type="project" value="TreeGrafter"/>
</dbReference>
<evidence type="ECO:0000313" key="3">
    <source>
        <dbReference type="Proteomes" id="UP000761264"/>
    </source>
</evidence>
<dbReference type="RefSeq" id="WP_167224923.1">
    <property type="nucleotide sequence ID" value="NZ_JAAQPH010000008.1"/>
</dbReference>
<dbReference type="Proteomes" id="UP000761264">
    <property type="component" value="Unassembled WGS sequence"/>
</dbReference>
<gene>
    <name evidence="2" type="ORF">HBA54_12415</name>
</gene>
<dbReference type="PANTHER" id="PTHR33164">
    <property type="entry name" value="TRANSCRIPTIONAL REGULATOR, MARR FAMILY"/>
    <property type="match status" value="1"/>
</dbReference>
<organism evidence="2 3">
    <name type="scientific">Pelagibius litoralis</name>
    <dbReference type="NCBI Taxonomy" id="374515"/>
    <lineage>
        <taxon>Bacteria</taxon>
        <taxon>Pseudomonadati</taxon>
        <taxon>Pseudomonadota</taxon>
        <taxon>Alphaproteobacteria</taxon>
        <taxon>Rhodospirillales</taxon>
        <taxon>Rhodovibrionaceae</taxon>
        <taxon>Pelagibius</taxon>
    </lineage>
</organism>
<dbReference type="CDD" id="cd00090">
    <property type="entry name" value="HTH_ARSR"/>
    <property type="match status" value="1"/>
</dbReference>
<dbReference type="SUPFAM" id="SSF46785">
    <property type="entry name" value="Winged helix' DNA-binding domain"/>
    <property type="match status" value="1"/>
</dbReference>
<dbReference type="InterPro" id="IPR036390">
    <property type="entry name" value="WH_DNA-bd_sf"/>
</dbReference>
<sequence>MNEQDPLLEELTQASREVYAAVDLVEDQIAKMLGIHRSDLRCLNILENGPQSASEIGRRANLTSGSVTALVDRLERVGLVERHRSSTDRRSVLVNIPDRSYPRVDALYSQVGRAIKESFQSADPAGLQVATEVLRTFAAACHNAQNRIEESKTPTDQ</sequence>
<dbReference type="SMART" id="SM00347">
    <property type="entry name" value="HTH_MARR"/>
    <property type="match status" value="1"/>
</dbReference>
<accession>A0A967EXU0</accession>
<dbReference type="InterPro" id="IPR039422">
    <property type="entry name" value="MarR/SlyA-like"/>
</dbReference>
<evidence type="ECO:0000259" key="1">
    <source>
        <dbReference type="PROSITE" id="PS50995"/>
    </source>
</evidence>
<dbReference type="Pfam" id="PF12802">
    <property type="entry name" value="MarR_2"/>
    <property type="match status" value="1"/>
</dbReference>
<feature type="domain" description="HTH marR-type" evidence="1">
    <location>
        <begin position="4"/>
        <end position="139"/>
    </location>
</feature>
<keyword evidence="3" id="KW-1185">Reference proteome</keyword>
<dbReference type="PANTHER" id="PTHR33164:SF106">
    <property type="entry name" value="TRANSCRIPTIONAL REGULATORY PROTEIN"/>
    <property type="match status" value="1"/>
</dbReference>
<dbReference type="InterPro" id="IPR000835">
    <property type="entry name" value="HTH_MarR-typ"/>
</dbReference>
<protein>
    <submittedName>
        <fullName evidence="2">MarR family transcriptional regulator</fullName>
    </submittedName>
</protein>
<dbReference type="EMBL" id="JAAQPH010000008">
    <property type="protein sequence ID" value="NIA69396.1"/>
    <property type="molecule type" value="Genomic_DNA"/>
</dbReference>
<reference evidence="2" key="1">
    <citation type="submission" date="2020-03" db="EMBL/GenBank/DDBJ databases">
        <title>Genome of Pelagibius litoralis DSM 21314T.</title>
        <authorList>
            <person name="Wang G."/>
        </authorList>
    </citation>
    <scope>NUCLEOTIDE SEQUENCE</scope>
    <source>
        <strain evidence="2">DSM 21314</strain>
    </source>
</reference>
<dbReference type="InterPro" id="IPR011991">
    <property type="entry name" value="ArsR-like_HTH"/>
</dbReference>
<comment type="caution">
    <text evidence="2">The sequence shown here is derived from an EMBL/GenBank/DDBJ whole genome shotgun (WGS) entry which is preliminary data.</text>
</comment>
<proteinExistence type="predicted"/>
<dbReference type="PROSITE" id="PS50995">
    <property type="entry name" value="HTH_MARR_2"/>
    <property type="match status" value="1"/>
</dbReference>
<dbReference type="InterPro" id="IPR036388">
    <property type="entry name" value="WH-like_DNA-bd_sf"/>
</dbReference>
<dbReference type="GO" id="GO:0003700">
    <property type="term" value="F:DNA-binding transcription factor activity"/>
    <property type="evidence" value="ECO:0007669"/>
    <property type="project" value="InterPro"/>
</dbReference>
<evidence type="ECO:0000313" key="2">
    <source>
        <dbReference type="EMBL" id="NIA69396.1"/>
    </source>
</evidence>
<dbReference type="Gene3D" id="1.10.10.10">
    <property type="entry name" value="Winged helix-like DNA-binding domain superfamily/Winged helix DNA-binding domain"/>
    <property type="match status" value="1"/>
</dbReference>
<dbReference type="AlphaFoldDB" id="A0A967EXU0"/>